<dbReference type="PANTHER" id="PTHR38590">
    <property type="entry name" value="BLL0828 PROTEIN"/>
    <property type="match status" value="1"/>
</dbReference>
<reference evidence="3" key="1">
    <citation type="journal article" date="2019" name="Int. J. Syst. Evol. Microbiol.">
        <title>The Global Catalogue of Microorganisms (GCM) 10K type strain sequencing project: providing services to taxonomists for standard genome sequencing and annotation.</title>
        <authorList>
            <consortium name="The Broad Institute Genomics Platform"/>
            <consortium name="The Broad Institute Genome Sequencing Center for Infectious Disease"/>
            <person name="Wu L."/>
            <person name="Ma J."/>
        </authorList>
    </citation>
    <scope>NUCLEOTIDE SEQUENCE [LARGE SCALE GENOMIC DNA]</scope>
    <source>
        <strain evidence="3">KCTC 12708</strain>
    </source>
</reference>
<dbReference type="Gene3D" id="3.40.960.10">
    <property type="entry name" value="VSR Endonuclease"/>
    <property type="match status" value="1"/>
</dbReference>
<feature type="domain" description="DUF559" evidence="1">
    <location>
        <begin position="26"/>
        <end position="131"/>
    </location>
</feature>
<dbReference type="CDD" id="cd01038">
    <property type="entry name" value="Endonuclease_DUF559"/>
    <property type="match status" value="1"/>
</dbReference>
<accession>A0ABQ3BR43</accession>
<dbReference type="Pfam" id="PF04480">
    <property type="entry name" value="DUF559"/>
    <property type="match status" value="1"/>
</dbReference>
<dbReference type="SUPFAM" id="SSF52980">
    <property type="entry name" value="Restriction endonuclease-like"/>
    <property type="match status" value="1"/>
</dbReference>
<dbReference type="InterPro" id="IPR011335">
    <property type="entry name" value="Restrct_endonuc-II-like"/>
</dbReference>
<dbReference type="PANTHER" id="PTHR38590:SF1">
    <property type="entry name" value="BLL0828 PROTEIN"/>
    <property type="match status" value="1"/>
</dbReference>
<protein>
    <recommendedName>
        <fullName evidence="1">DUF559 domain-containing protein</fullName>
    </recommendedName>
</protein>
<dbReference type="InterPro" id="IPR047216">
    <property type="entry name" value="Endonuclease_DUF559_bact"/>
</dbReference>
<proteinExistence type="predicted"/>
<evidence type="ECO:0000259" key="1">
    <source>
        <dbReference type="Pfam" id="PF04480"/>
    </source>
</evidence>
<gene>
    <name evidence="2" type="ORF">GCM10008088_15550</name>
</gene>
<dbReference type="EMBL" id="BMWY01000004">
    <property type="protein sequence ID" value="GGZ54884.1"/>
    <property type="molecule type" value="Genomic_DNA"/>
</dbReference>
<keyword evidence="3" id="KW-1185">Reference proteome</keyword>
<evidence type="ECO:0000313" key="3">
    <source>
        <dbReference type="Proteomes" id="UP000615593"/>
    </source>
</evidence>
<organism evidence="2 3">
    <name type="scientific">Mesonia mobilis</name>
    <dbReference type="NCBI Taxonomy" id="369791"/>
    <lineage>
        <taxon>Bacteria</taxon>
        <taxon>Pseudomonadati</taxon>
        <taxon>Bacteroidota</taxon>
        <taxon>Flavobacteriia</taxon>
        <taxon>Flavobacteriales</taxon>
        <taxon>Flavobacteriaceae</taxon>
        <taxon>Mesonia</taxon>
    </lineage>
</organism>
<sequence length="134" mass="16327">MVFRRNDGKVQIAKMKNKPIHNRKHLESFRKELRKNLTPAEAFLWKHLQRKQLKGRKFRRQHSIENFIVDFYCAQEKLIIELDGEIHKNATAEEKDRKRDKRLEELGFKVLRFENKMVFDFLLSVLKEIEDNFE</sequence>
<name>A0ABQ3BR43_9FLAO</name>
<comment type="caution">
    <text evidence="2">The sequence shown here is derived from an EMBL/GenBank/DDBJ whole genome shotgun (WGS) entry which is preliminary data.</text>
</comment>
<dbReference type="Proteomes" id="UP000615593">
    <property type="component" value="Unassembled WGS sequence"/>
</dbReference>
<dbReference type="InterPro" id="IPR007569">
    <property type="entry name" value="DUF559"/>
</dbReference>
<evidence type="ECO:0000313" key="2">
    <source>
        <dbReference type="EMBL" id="GGZ54884.1"/>
    </source>
</evidence>